<dbReference type="SUPFAM" id="SSF100950">
    <property type="entry name" value="NagB/RpiA/CoA transferase-like"/>
    <property type="match status" value="1"/>
</dbReference>
<evidence type="ECO:0000313" key="1">
    <source>
        <dbReference type="EMBL" id="GAJ16277.1"/>
    </source>
</evidence>
<proteinExistence type="predicted"/>
<reference evidence="1" key="1">
    <citation type="journal article" date="2014" name="Front. Microbiol.">
        <title>High frequency of phylogenetically diverse reductive dehalogenase-homologous genes in deep subseafloor sedimentary metagenomes.</title>
        <authorList>
            <person name="Kawai M."/>
            <person name="Futagami T."/>
            <person name="Toyoda A."/>
            <person name="Takaki Y."/>
            <person name="Nishi S."/>
            <person name="Hori S."/>
            <person name="Arai W."/>
            <person name="Tsubouchi T."/>
            <person name="Morono Y."/>
            <person name="Uchiyama I."/>
            <person name="Ito T."/>
            <person name="Fujiyama A."/>
            <person name="Inagaki F."/>
            <person name="Takami H."/>
        </authorList>
    </citation>
    <scope>NUCLEOTIDE SEQUENCE</scope>
    <source>
        <strain evidence="1">Expedition CK06-06</strain>
    </source>
</reference>
<name>X1VEQ0_9ZZZZ</name>
<gene>
    <name evidence="1" type="ORF">S12H4_63033</name>
</gene>
<feature type="non-terminal residue" evidence="1">
    <location>
        <position position="1"/>
    </location>
</feature>
<dbReference type="GO" id="GO:0005737">
    <property type="term" value="C:cytoplasm"/>
    <property type="evidence" value="ECO:0007669"/>
    <property type="project" value="InterPro"/>
</dbReference>
<dbReference type="Pfam" id="PF04223">
    <property type="entry name" value="CitF"/>
    <property type="match status" value="1"/>
</dbReference>
<dbReference type="GO" id="GO:0006084">
    <property type="term" value="P:acetyl-CoA metabolic process"/>
    <property type="evidence" value="ECO:0007669"/>
    <property type="project" value="InterPro"/>
</dbReference>
<dbReference type="InterPro" id="IPR006472">
    <property type="entry name" value="Citrate_lyase_asu"/>
</dbReference>
<dbReference type="InterPro" id="IPR037171">
    <property type="entry name" value="NagB/RpiA_transferase-like"/>
</dbReference>
<dbReference type="GO" id="GO:0008814">
    <property type="term" value="F:citrate CoA-transferase activity"/>
    <property type="evidence" value="ECO:0007669"/>
    <property type="project" value="InterPro"/>
</dbReference>
<accession>X1VEQ0</accession>
<dbReference type="GO" id="GO:0009346">
    <property type="term" value="C:ATP-independent citrate lyase complex"/>
    <property type="evidence" value="ECO:0007669"/>
    <property type="project" value="InterPro"/>
</dbReference>
<sequence length="57" mass="6174">GLVDYILDGQTFDLEGVPSMAENPNHVWTSPFTSYNYHGKGIFAGMVDVVILGATEV</sequence>
<comment type="caution">
    <text evidence="1">The sequence shown here is derived from an EMBL/GenBank/DDBJ whole genome shotgun (WGS) entry which is preliminary data.</text>
</comment>
<protein>
    <submittedName>
        <fullName evidence="1">Uncharacterized protein</fullName>
    </submittedName>
</protein>
<organism evidence="1">
    <name type="scientific">marine sediment metagenome</name>
    <dbReference type="NCBI Taxonomy" id="412755"/>
    <lineage>
        <taxon>unclassified sequences</taxon>
        <taxon>metagenomes</taxon>
        <taxon>ecological metagenomes</taxon>
    </lineage>
</organism>
<dbReference type="EMBL" id="BARW01042612">
    <property type="protein sequence ID" value="GAJ16277.1"/>
    <property type="molecule type" value="Genomic_DNA"/>
</dbReference>
<dbReference type="AlphaFoldDB" id="X1VEQ0"/>
<dbReference type="Gene3D" id="3.40.1080.10">
    <property type="entry name" value="Glutaconate Coenzyme A-transferase"/>
    <property type="match status" value="1"/>
</dbReference>
<feature type="non-terminal residue" evidence="1">
    <location>
        <position position="57"/>
    </location>
</feature>